<dbReference type="AlphaFoldDB" id="A0A0E9QQ80"/>
<name>A0A0E9QQ80_ANGAN</name>
<accession>A0A0E9QQ80</accession>
<reference evidence="1" key="1">
    <citation type="submission" date="2014-11" db="EMBL/GenBank/DDBJ databases">
        <authorList>
            <person name="Amaro Gonzalez C."/>
        </authorList>
    </citation>
    <scope>NUCLEOTIDE SEQUENCE</scope>
</reference>
<organism evidence="1">
    <name type="scientific">Anguilla anguilla</name>
    <name type="common">European freshwater eel</name>
    <name type="synonym">Muraena anguilla</name>
    <dbReference type="NCBI Taxonomy" id="7936"/>
    <lineage>
        <taxon>Eukaryota</taxon>
        <taxon>Metazoa</taxon>
        <taxon>Chordata</taxon>
        <taxon>Craniata</taxon>
        <taxon>Vertebrata</taxon>
        <taxon>Euteleostomi</taxon>
        <taxon>Actinopterygii</taxon>
        <taxon>Neopterygii</taxon>
        <taxon>Teleostei</taxon>
        <taxon>Anguilliformes</taxon>
        <taxon>Anguillidae</taxon>
        <taxon>Anguilla</taxon>
    </lineage>
</organism>
<evidence type="ECO:0000313" key="1">
    <source>
        <dbReference type="EMBL" id="JAH18263.1"/>
    </source>
</evidence>
<sequence length="43" mass="4905">MANKLHRETLSAHPRESIRLSFTDCRVLSREGSIPRPATCYTC</sequence>
<dbReference type="EMBL" id="GBXM01090314">
    <property type="protein sequence ID" value="JAH18263.1"/>
    <property type="molecule type" value="Transcribed_RNA"/>
</dbReference>
<proteinExistence type="predicted"/>
<protein>
    <submittedName>
        <fullName evidence="1">Uncharacterized protein</fullName>
    </submittedName>
</protein>
<reference evidence="1" key="2">
    <citation type="journal article" date="2015" name="Fish Shellfish Immunol.">
        <title>Early steps in the European eel (Anguilla anguilla)-Vibrio vulnificus interaction in the gills: Role of the RtxA13 toxin.</title>
        <authorList>
            <person name="Callol A."/>
            <person name="Pajuelo D."/>
            <person name="Ebbesson L."/>
            <person name="Teles M."/>
            <person name="MacKenzie S."/>
            <person name="Amaro C."/>
        </authorList>
    </citation>
    <scope>NUCLEOTIDE SEQUENCE</scope>
</reference>